<dbReference type="PROSITE" id="PS00108">
    <property type="entry name" value="PROTEIN_KINASE_ST"/>
    <property type="match status" value="1"/>
</dbReference>
<organism evidence="11 12">
    <name type="scientific">Anaerovibrio lipolyticus DSM 3074</name>
    <dbReference type="NCBI Taxonomy" id="1120997"/>
    <lineage>
        <taxon>Bacteria</taxon>
        <taxon>Bacillati</taxon>
        <taxon>Bacillota</taxon>
        <taxon>Negativicutes</taxon>
        <taxon>Selenomonadales</taxon>
        <taxon>Selenomonadaceae</taxon>
        <taxon>Anaerovibrio</taxon>
    </lineage>
</organism>
<evidence type="ECO:0000313" key="11">
    <source>
        <dbReference type="EMBL" id="SHI46778.1"/>
    </source>
</evidence>
<dbReference type="AlphaFoldDB" id="A0A1M6BDY8"/>
<evidence type="ECO:0000256" key="9">
    <source>
        <dbReference type="SAM" id="MobiDB-lite"/>
    </source>
</evidence>
<dbReference type="PANTHER" id="PTHR24363:SF0">
    <property type="entry name" value="SERINE_THREONINE KINASE LIKE DOMAIN CONTAINING 1"/>
    <property type="match status" value="1"/>
</dbReference>
<dbReference type="InterPro" id="IPR008271">
    <property type="entry name" value="Ser/Thr_kinase_AS"/>
</dbReference>
<keyword evidence="4" id="KW-0547">Nucleotide-binding</keyword>
<reference evidence="11 12" key="1">
    <citation type="submission" date="2016-11" db="EMBL/GenBank/DDBJ databases">
        <authorList>
            <person name="Jaros S."/>
            <person name="Januszkiewicz K."/>
            <person name="Wedrychowicz H."/>
        </authorList>
    </citation>
    <scope>NUCLEOTIDE SEQUENCE [LARGE SCALE GENOMIC DNA]</scope>
    <source>
        <strain evidence="11 12">DSM 3074</strain>
    </source>
</reference>
<evidence type="ECO:0000256" key="1">
    <source>
        <dbReference type="ARBA" id="ARBA00012513"/>
    </source>
</evidence>
<accession>A0A1M6BDY8</accession>
<dbReference type="PROSITE" id="PS50011">
    <property type="entry name" value="PROTEIN_KINASE_DOM"/>
    <property type="match status" value="1"/>
</dbReference>
<feature type="domain" description="Protein kinase" evidence="10">
    <location>
        <begin position="1"/>
        <end position="258"/>
    </location>
</feature>
<dbReference type="EMBL" id="FQYW01000006">
    <property type="protein sequence ID" value="SHI46778.1"/>
    <property type="molecule type" value="Genomic_DNA"/>
</dbReference>
<dbReference type="Proteomes" id="UP000191240">
    <property type="component" value="Unassembled WGS sequence"/>
</dbReference>
<sequence length="486" mass="55874">MGQETSKTAIQLAEKFIQSKYEKVRLLHQTDKAEVWLAVDSTGSFVVIKNIKLVNLPYSMLKAMGKALWPEVIYCAENEAYTIVVEEFINGKSFEELLENKRYLTETRARELLLQLCDGLIMLHRKGIIHRDIKPSNIILQAVGGHDFVRLIDYDAARIVKEEQKEDTRLLGTKGYAPPEQYGYGQTDQRSDIYSLGITFKEMLGENYNGWLRSILQKCTEVDARSRYQTVTELKSDLLHHRRNKLLKAAGIVAAAMVAVLVIWSNGQHSHQEKILPPAVEEIMEEVKEKVPLPPVEEKTPEVEKNKVPSQENGPVPAENKPNTTENDKSPQETVTNNETGNNAVYAKYYFNGERQGEWTDRFDKPRNDWGTFFTIPPNIWKNWDDSYPNDWEVRVTVENKSNAPWENPYLSVWTTDGVGGESKDYYGNTLAPGESCVYVVPLNEFRLPALHKERRRQEMHFQFYASGDQLLFGERTEFVFELINK</sequence>
<evidence type="ECO:0000256" key="4">
    <source>
        <dbReference type="ARBA" id="ARBA00022741"/>
    </source>
</evidence>
<dbReference type="InterPro" id="IPR011009">
    <property type="entry name" value="Kinase-like_dom_sf"/>
</dbReference>
<dbReference type="Gene3D" id="1.10.510.10">
    <property type="entry name" value="Transferase(Phosphotransferase) domain 1"/>
    <property type="match status" value="1"/>
</dbReference>
<feature type="region of interest" description="Disordered" evidence="9">
    <location>
        <begin position="291"/>
        <end position="339"/>
    </location>
</feature>
<evidence type="ECO:0000256" key="3">
    <source>
        <dbReference type="ARBA" id="ARBA00022679"/>
    </source>
</evidence>
<evidence type="ECO:0000256" key="2">
    <source>
        <dbReference type="ARBA" id="ARBA00022527"/>
    </source>
</evidence>
<keyword evidence="3" id="KW-0808">Transferase</keyword>
<evidence type="ECO:0000256" key="5">
    <source>
        <dbReference type="ARBA" id="ARBA00022777"/>
    </source>
</evidence>
<evidence type="ECO:0000256" key="7">
    <source>
        <dbReference type="ARBA" id="ARBA00047899"/>
    </source>
</evidence>
<dbReference type="CDD" id="cd14014">
    <property type="entry name" value="STKc_PknB_like"/>
    <property type="match status" value="1"/>
</dbReference>
<dbReference type="SUPFAM" id="SSF56112">
    <property type="entry name" value="Protein kinase-like (PK-like)"/>
    <property type="match status" value="1"/>
</dbReference>
<evidence type="ECO:0000313" key="12">
    <source>
        <dbReference type="Proteomes" id="UP000191240"/>
    </source>
</evidence>
<dbReference type="GO" id="GO:0004674">
    <property type="term" value="F:protein serine/threonine kinase activity"/>
    <property type="evidence" value="ECO:0007669"/>
    <property type="project" value="UniProtKB-KW"/>
</dbReference>
<protein>
    <recommendedName>
        <fullName evidence="1">non-specific serine/threonine protein kinase</fullName>
        <ecNumber evidence="1">2.7.11.1</ecNumber>
    </recommendedName>
</protein>
<dbReference type="InterPro" id="IPR000719">
    <property type="entry name" value="Prot_kinase_dom"/>
</dbReference>
<comment type="catalytic activity">
    <reaction evidence="8">
        <text>L-seryl-[protein] + ATP = O-phospho-L-seryl-[protein] + ADP + H(+)</text>
        <dbReference type="Rhea" id="RHEA:17989"/>
        <dbReference type="Rhea" id="RHEA-COMP:9863"/>
        <dbReference type="Rhea" id="RHEA-COMP:11604"/>
        <dbReference type="ChEBI" id="CHEBI:15378"/>
        <dbReference type="ChEBI" id="CHEBI:29999"/>
        <dbReference type="ChEBI" id="CHEBI:30616"/>
        <dbReference type="ChEBI" id="CHEBI:83421"/>
        <dbReference type="ChEBI" id="CHEBI:456216"/>
        <dbReference type="EC" id="2.7.11.1"/>
    </reaction>
</comment>
<feature type="compositionally biased region" description="Basic and acidic residues" evidence="9">
    <location>
        <begin position="291"/>
        <end position="307"/>
    </location>
</feature>
<dbReference type="GO" id="GO:0005524">
    <property type="term" value="F:ATP binding"/>
    <property type="evidence" value="ECO:0007669"/>
    <property type="project" value="UniProtKB-KW"/>
</dbReference>
<dbReference type="Pfam" id="PF00069">
    <property type="entry name" value="Pkinase"/>
    <property type="match status" value="1"/>
</dbReference>
<dbReference type="RefSeq" id="WP_080325356.1">
    <property type="nucleotide sequence ID" value="NZ_FQYW01000006.1"/>
</dbReference>
<dbReference type="OrthoDB" id="9788659at2"/>
<dbReference type="SMART" id="SM00220">
    <property type="entry name" value="S_TKc"/>
    <property type="match status" value="1"/>
</dbReference>
<keyword evidence="6" id="KW-0067">ATP-binding</keyword>
<keyword evidence="2 11" id="KW-0723">Serine/threonine-protein kinase</keyword>
<comment type="catalytic activity">
    <reaction evidence="7">
        <text>L-threonyl-[protein] + ATP = O-phospho-L-threonyl-[protein] + ADP + H(+)</text>
        <dbReference type="Rhea" id="RHEA:46608"/>
        <dbReference type="Rhea" id="RHEA-COMP:11060"/>
        <dbReference type="Rhea" id="RHEA-COMP:11605"/>
        <dbReference type="ChEBI" id="CHEBI:15378"/>
        <dbReference type="ChEBI" id="CHEBI:30013"/>
        <dbReference type="ChEBI" id="CHEBI:30616"/>
        <dbReference type="ChEBI" id="CHEBI:61977"/>
        <dbReference type="ChEBI" id="CHEBI:456216"/>
        <dbReference type="EC" id="2.7.11.1"/>
    </reaction>
</comment>
<dbReference type="EC" id="2.7.11.1" evidence="1"/>
<gene>
    <name evidence="11" type="ORF">SAMN02745671_00661</name>
</gene>
<dbReference type="PANTHER" id="PTHR24363">
    <property type="entry name" value="SERINE/THREONINE PROTEIN KINASE"/>
    <property type="match status" value="1"/>
</dbReference>
<name>A0A1M6BDY8_9FIRM</name>
<keyword evidence="5 11" id="KW-0418">Kinase</keyword>
<evidence type="ECO:0000256" key="8">
    <source>
        <dbReference type="ARBA" id="ARBA00048679"/>
    </source>
</evidence>
<evidence type="ECO:0000256" key="6">
    <source>
        <dbReference type="ARBA" id="ARBA00022840"/>
    </source>
</evidence>
<evidence type="ECO:0000259" key="10">
    <source>
        <dbReference type="PROSITE" id="PS50011"/>
    </source>
</evidence>
<proteinExistence type="predicted"/>